<accession>M5FQG0</accession>
<feature type="compositionally biased region" description="Basic residues" evidence="1">
    <location>
        <begin position="554"/>
        <end position="563"/>
    </location>
</feature>
<name>M5FQG0_DACPD</name>
<evidence type="ECO:0000313" key="2">
    <source>
        <dbReference type="EMBL" id="EJT99125.1"/>
    </source>
</evidence>
<gene>
    <name evidence="2" type="ORF">DACRYDRAFT_70348</name>
</gene>
<sequence length="588" mass="66063">MVGCQGVNPCGHIACGICSDAWIVQRKATCFTCREPAGPVKPLIPCRSLDSIIEKHIAVLEASGNLEWVKEGEKRKDWDKRMGEWIEIKNRAPPVAARHVQEDLSIEDLRDELEAYGDLYDRGMRRAREEDVDAAGETFGRLLRVAQGLPLSSEEETSDDEVPGGRERAISRIVRDFGGESSEEEPDTSDDEQPVGHRQNPVVLDTDHEDDDGRSHVDRPQAALPQVIQGVHWENGEEWLDGTAENDGEYEDEPYYDDALYDADHYDEDAPDFPNFQYGNNEEPAQYADGPEYEAGEGDAAPYEEDVELDGEEVDEEDYLDWVSGEEDPDEGEFYGDYEDEDVNTHTPDPSERNNEPSEMVHTWPEDRYGHAASEIIRLQQERRLARPTGNRNISGPGTPPVRDEPVRTAPGPSTPRLVSRFSLFGNRATSPPTRPSTNINRRRAPSPDQAAHSEEEREQIVIRGSIADQFQRLRRVSAAQQRRSDNATAAAAQSRSIPPNIIRTHRRFTSPPAGSTHRRFVSPQIALPGTPPVRRRTIPIDLHSPEERPVQHNSRRPVRTNRSRSPSATAQVVRSLPVSRAREEPPQ</sequence>
<feature type="region of interest" description="Disordered" evidence="1">
    <location>
        <begin position="478"/>
        <end position="588"/>
    </location>
</feature>
<feature type="compositionally biased region" description="Polar residues" evidence="1">
    <location>
        <begin position="564"/>
        <end position="573"/>
    </location>
</feature>
<dbReference type="EMBL" id="JH795871">
    <property type="protein sequence ID" value="EJT99125.1"/>
    <property type="molecule type" value="Genomic_DNA"/>
</dbReference>
<dbReference type="Proteomes" id="UP000030653">
    <property type="component" value="Unassembled WGS sequence"/>
</dbReference>
<dbReference type="RefSeq" id="XP_040626023.1">
    <property type="nucleotide sequence ID" value="XM_040775918.1"/>
</dbReference>
<dbReference type="STRING" id="1858805.M5FQG0"/>
<feature type="compositionally biased region" description="Acidic residues" evidence="1">
    <location>
        <begin position="153"/>
        <end position="162"/>
    </location>
</feature>
<feature type="non-terminal residue" evidence="2">
    <location>
        <position position="1"/>
    </location>
</feature>
<feature type="region of interest" description="Disordered" evidence="1">
    <location>
        <begin position="176"/>
        <end position="221"/>
    </location>
</feature>
<dbReference type="SUPFAM" id="SSF57850">
    <property type="entry name" value="RING/U-box"/>
    <property type="match status" value="1"/>
</dbReference>
<evidence type="ECO:0000313" key="3">
    <source>
        <dbReference type="Proteomes" id="UP000030653"/>
    </source>
</evidence>
<protein>
    <submittedName>
        <fullName evidence="2">Uncharacterized protein</fullName>
    </submittedName>
</protein>
<feature type="compositionally biased region" description="Acidic residues" evidence="1">
    <location>
        <begin position="291"/>
        <end position="342"/>
    </location>
</feature>
<keyword evidence="3" id="KW-1185">Reference proteome</keyword>
<feature type="compositionally biased region" description="Polar residues" evidence="1">
    <location>
        <begin position="428"/>
        <end position="440"/>
    </location>
</feature>
<organism evidence="2 3">
    <name type="scientific">Dacryopinax primogenitus (strain DJM 731)</name>
    <name type="common">Brown rot fungus</name>
    <dbReference type="NCBI Taxonomy" id="1858805"/>
    <lineage>
        <taxon>Eukaryota</taxon>
        <taxon>Fungi</taxon>
        <taxon>Dikarya</taxon>
        <taxon>Basidiomycota</taxon>
        <taxon>Agaricomycotina</taxon>
        <taxon>Dacrymycetes</taxon>
        <taxon>Dacrymycetales</taxon>
        <taxon>Dacrymycetaceae</taxon>
        <taxon>Dacryopinax</taxon>
    </lineage>
</organism>
<feature type="compositionally biased region" description="Acidic residues" evidence="1">
    <location>
        <begin position="181"/>
        <end position="193"/>
    </location>
</feature>
<dbReference type="AlphaFoldDB" id="M5FQG0"/>
<proteinExistence type="predicted"/>
<feature type="region of interest" description="Disordered" evidence="1">
    <location>
        <begin position="150"/>
        <end position="169"/>
    </location>
</feature>
<feature type="region of interest" description="Disordered" evidence="1">
    <location>
        <begin position="265"/>
        <end position="463"/>
    </location>
</feature>
<dbReference type="HOGENOM" id="CLU_464302_0_0_1"/>
<feature type="compositionally biased region" description="Basic and acidic residues" evidence="1">
    <location>
        <begin position="452"/>
        <end position="461"/>
    </location>
</feature>
<evidence type="ECO:0000256" key="1">
    <source>
        <dbReference type="SAM" id="MobiDB-lite"/>
    </source>
</evidence>
<dbReference type="GeneID" id="63690980"/>
<dbReference type="Gene3D" id="3.30.40.10">
    <property type="entry name" value="Zinc/RING finger domain, C3HC4 (zinc finger)"/>
    <property type="match status" value="1"/>
</dbReference>
<dbReference type="OrthoDB" id="6105938at2759"/>
<reference evidence="2 3" key="1">
    <citation type="journal article" date="2012" name="Science">
        <title>The Paleozoic origin of enzymatic lignin decomposition reconstructed from 31 fungal genomes.</title>
        <authorList>
            <person name="Floudas D."/>
            <person name="Binder M."/>
            <person name="Riley R."/>
            <person name="Barry K."/>
            <person name="Blanchette R.A."/>
            <person name="Henrissat B."/>
            <person name="Martinez A.T."/>
            <person name="Otillar R."/>
            <person name="Spatafora J.W."/>
            <person name="Yadav J.S."/>
            <person name="Aerts A."/>
            <person name="Benoit I."/>
            <person name="Boyd A."/>
            <person name="Carlson A."/>
            <person name="Copeland A."/>
            <person name="Coutinho P.M."/>
            <person name="de Vries R.P."/>
            <person name="Ferreira P."/>
            <person name="Findley K."/>
            <person name="Foster B."/>
            <person name="Gaskell J."/>
            <person name="Glotzer D."/>
            <person name="Gorecki P."/>
            <person name="Heitman J."/>
            <person name="Hesse C."/>
            <person name="Hori C."/>
            <person name="Igarashi K."/>
            <person name="Jurgens J.A."/>
            <person name="Kallen N."/>
            <person name="Kersten P."/>
            <person name="Kohler A."/>
            <person name="Kuees U."/>
            <person name="Kumar T.K.A."/>
            <person name="Kuo A."/>
            <person name="LaButti K."/>
            <person name="Larrondo L.F."/>
            <person name="Lindquist E."/>
            <person name="Ling A."/>
            <person name="Lombard V."/>
            <person name="Lucas S."/>
            <person name="Lundell T."/>
            <person name="Martin R."/>
            <person name="McLaughlin D.J."/>
            <person name="Morgenstern I."/>
            <person name="Morin E."/>
            <person name="Murat C."/>
            <person name="Nagy L.G."/>
            <person name="Nolan M."/>
            <person name="Ohm R.A."/>
            <person name="Patyshakuliyeva A."/>
            <person name="Rokas A."/>
            <person name="Ruiz-Duenas F.J."/>
            <person name="Sabat G."/>
            <person name="Salamov A."/>
            <person name="Samejima M."/>
            <person name="Schmutz J."/>
            <person name="Slot J.C."/>
            <person name="St John F."/>
            <person name="Stenlid J."/>
            <person name="Sun H."/>
            <person name="Sun S."/>
            <person name="Syed K."/>
            <person name="Tsang A."/>
            <person name="Wiebenga A."/>
            <person name="Young D."/>
            <person name="Pisabarro A."/>
            <person name="Eastwood D.C."/>
            <person name="Martin F."/>
            <person name="Cullen D."/>
            <person name="Grigoriev I.V."/>
            <person name="Hibbett D.S."/>
        </authorList>
    </citation>
    <scope>NUCLEOTIDE SEQUENCE [LARGE SCALE GENOMIC DNA]</scope>
    <source>
        <strain evidence="2 3">DJM-731 SS1</strain>
    </source>
</reference>
<dbReference type="InterPro" id="IPR013083">
    <property type="entry name" value="Znf_RING/FYVE/PHD"/>
</dbReference>